<keyword evidence="3" id="KW-0949">S-adenosyl-L-methionine</keyword>
<reference evidence="5 6" key="1">
    <citation type="submission" date="2015-01" db="EMBL/GenBank/DDBJ databases">
        <title>Genome sequence of bacillus megaterium Q3.</title>
        <authorList>
            <person name="Wang Y."/>
            <person name="Luo K."/>
            <person name="Bai L."/>
            <person name="Luo F."/>
        </authorList>
    </citation>
    <scope>NUCLEOTIDE SEQUENCE [LARGE SCALE GENOMIC DNA]</scope>
    <source>
        <strain evidence="5 6">Q3</strain>
    </source>
</reference>
<dbReference type="AlphaFoldDB" id="A0A806U624"/>
<dbReference type="GO" id="GO:0003723">
    <property type="term" value="F:RNA binding"/>
    <property type="evidence" value="ECO:0007669"/>
    <property type="project" value="UniProtKB-KW"/>
</dbReference>
<dbReference type="InterPro" id="IPR029063">
    <property type="entry name" value="SAM-dependent_MTases_sf"/>
</dbReference>
<keyword evidence="1 5" id="KW-0489">Methyltransferase</keyword>
<name>A0A806U624_PRIMG</name>
<dbReference type="Gene3D" id="3.40.50.150">
    <property type="entry name" value="Vaccinia Virus protein VP39"/>
    <property type="match status" value="1"/>
</dbReference>
<gene>
    <name evidence="5" type="ORF">AS52_02522</name>
</gene>
<keyword evidence="2 5" id="KW-0808">Transferase</keyword>
<proteinExistence type="predicted"/>
<dbReference type="SUPFAM" id="SSF53335">
    <property type="entry name" value="S-adenosyl-L-methionine-dependent methyltransferases"/>
    <property type="match status" value="1"/>
</dbReference>
<dbReference type="RefSeq" id="WP_049164718.1">
    <property type="nucleotide sequence ID" value="NZ_CP010586.1"/>
</dbReference>
<dbReference type="Pfam" id="PF00398">
    <property type="entry name" value="RrnaAD"/>
    <property type="match status" value="1"/>
</dbReference>
<dbReference type="GO" id="GO:0008168">
    <property type="term" value="F:methyltransferase activity"/>
    <property type="evidence" value="ECO:0007669"/>
    <property type="project" value="UniProtKB-KW"/>
</dbReference>
<dbReference type="EMBL" id="CP010586">
    <property type="protein sequence ID" value="AKP77483.1"/>
    <property type="molecule type" value="Genomic_DNA"/>
</dbReference>
<dbReference type="CDD" id="cd02440">
    <property type="entry name" value="AdoMet_MTases"/>
    <property type="match status" value="1"/>
</dbReference>
<evidence type="ECO:0000313" key="5">
    <source>
        <dbReference type="EMBL" id="AKP77483.1"/>
    </source>
</evidence>
<sequence>MNAMHFIQEYMRHPRAVGAIMPSSKSLAKKMMRPIPFEEITCIIEYGPGTGVFTEEIVQNKRKDTIFLAIEANETFYNILKKKYGHIENVYIIHDSAENVSDYLKQYGIEKVDYIVSGLPFTSLPGTISTQILNETGSLLGPEGKFITFQYSKVKRSFFESFFTTIQYEKVYRNVPPAYVFVCNN</sequence>
<dbReference type="GO" id="GO:0032259">
    <property type="term" value="P:methylation"/>
    <property type="evidence" value="ECO:0007669"/>
    <property type="project" value="UniProtKB-KW"/>
</dbReference>
<accession>A0A806U624</accession>
<dbReference type="InterPro" id="IPR001737">
    <property type="entry name" value="KsgA/Erm"/>
</dbReference>
<evidence type="ECO:0000256" key="1">
    <source>
        <dbReference type="ARBA" id="ARBA00022603"/>
    </source>
</evidence>
<evidence type="ECO:0000313" key="6">
    <source>
        <dbReference type="Proteomes" id="UP000036410"/>
    </source>
</evidence>
<keyword evidence="4" id="KW-0694">RNA-binding</keyword>
<evidence type="ECO:0000256" key="4">
    <source>
        <dbReference type="ARBA" id="ARBA00022884"/>
    </source>
</evidence>
<evidence type="ECO:0000256" key="2">
    <source>
        <dbReference type="ARBA" id="ARBA00022679"/>
    </source>
</evidence>
<dbReference type="Proteomes" id="UP000036410">
    <property type="component" value="Chromosome"/>
</dbReference>
<evidence type="ECO:0000256" key="3">
    <source>
        <dbReference type="ARBA" id="ARBA00022691"/>
    </source>
</evidence>
<organism evidence="5 6">
    <name type="scientific">Priestia megaterium Q3</name>
    <dbReference type="NCBI Taxonomy" id="1452722"/>
    <lineage>
        <taxon>Bacteria</taxon>
        <taxon>Bacillati</taxon>
        <taxon>Bacillota</taxon>
        <taxon>Bacilli</taxon>
        <taxon>Bacillales</taxon>
        <taxon>Bacillaceae</taxon>
        <taxon>Priestia</taxon>
    </lineage>
</organism>
<protein>
    <submittedName>
        <fullName evidence="5">16S ribosomal RNA methyltransferase KsgA/Dim1 family protein</fullName>
    </submittedName>
</protein>